<dbReference type="GO" id="GO:0045665">
    <property type="term" value="P:negative regulation of neuron differentiation"/>
    <property type="evidence" value="ECO:0007669"/>
    <property type="project" value="Ensembl"/>
</dbReference>
<evidence type="ECO:0000313" key="3">
    <source>
        <dbReference type="Proteomes" id="UP000233040"/>
    </source>
</evidence>
<keyword evidence="3" id="KW-1185">Reference proteome</keyword>
<reference evidence="2" key="1">
    <citation type="submission" date="2025-08" db="UniProtKB">
        <authorList>
            <consortium name="Ensembl"/>
        </authorList>
    </citation>
    <scope>IDENTIFICATION</scope>
</reference>
<proteinExistence type="predicted"/>
<dbReference type="InterPro" id="IPR052835">
    <property type="entry name" value="Nepro"/>
</dbReference>
<dbReference type="GO" id="GO:0045747">
    <property type="term" value="P:positive regulation of Notch signaling pathway"/>
    <property type="evidence" value="ECO:0007669"/>
    <property type="project" value="Ensembl"/>
</dbReference>
<dbReference type="Proteomes" id="UP000233040">
    <property type="component" value="Unassembled WGS sequence"/>
</dbReference>
<evidence type="ECO:0000259" key="1">
    <source>
        <dbReference type="Pfam" id="PF14780"/>
    </source>
</evidence>
<dbReference type="InterPro" id="IPR027951">
    <property type="entry name" value="Nepro_N"/>
</dbReference>
<dbReference type="STRING" id="9516.ENSCCAP00000000234"/>
<name>A0A2K5P9B8_CEBIM</name>
<dbReference type="PANTHER" id="PTHR34761">
    <property type="entry name" value="NUCLEOLUS AND NEURAL PROGENITOR PROTEIN"/>
    <property type="match status" value="1"/>
</dbReference>
<dbReference type="OMA" id="YSHHNRM"/>
<dbReference type="Pfam" id="PF14780">
    <property type="entry name" value="NEPRO_N"/>
    <property type="match status" value="1"/>
</dbReference>
<dbReference type="PANTHER" id="PTHR34761:SF1">
    <property type="entry name" value="NUCLEOLUS AND NEURAL PROGENITOR PROTEIN"/>
    <property type="match status" value="1"/>
</dbReference>
<organism evidence="2 3">
    <name type="scientific">Cebus imitator</name>
    <name type="common">Panamanian white-faced capuchin</name>
    <name type="synonym">Cebus capucinus imitator</name>
    <dbReference type="NCBI Taxonomy" id="2715852"/>
    <lineage>
        <taxon>Eukaryota</taxon>
        <taxon>Metazoa</taxon>
        <taxon>Chordata</taxon>
        <taxon>Craniata</taxon>
        <taxon>Vertebrata</taxon>
        <taxon>Euteleostomi</taxon>
        <taxon>Mammalia</taxon>
        <taxon>Eutheria</taxon>
        <taxon>Euarchontoglires</taxon>
        <taxon>Primates</taxon>
        <taxon>Haplorrhini</taxon>
        <taxon>Platyrrhini</taxon>
        <taxon>Cebidae</taxon>
        <taxon>Cebinae</taxon>
        <taxon>Cebus</taxon>
    </lineage>
</organism>
<dbReference type="GO" id="GO:0005730">
    <property type="term" value="C:nucleolus"/>
    <property type="evidence" value="ECO:0007669"/>
    <property type="project" value="Ensembl"/>
</dbReference>
<sequence>MADLLLGSEPWNRVRIPKAGSLSAVMVQNPSATLHLWIAGVIKECHLVTVSLKSRALDAETDVLCAVLYSNHNRMGRHKSHLALKQVEQCLKRLKNMNLAGSIQDLFELFFPSKNQPVNTSVVPGQPVVELVLMKVLGACKLLLRLLDCCCKTFLWTVKHLGLQEFIILNLVIVGLVSRLWVLYKGVFKRLILFYETLFGLLQEVSRIQPMPYFKDFTFPSDITEFLGQPFFEVFKKEIPTDFAARGITKWLNKLFLISEQSPKAIEETLLGISKNDEQMKINTQNNEDLGQPVKKKKVFKEKSSEFDVRAFCNQLKHKATQVCLASLNLAYDFSLKLLQPMHLFVGELVLNLPKKLDCIKTSICNCLLRGLGIKTSKHHLRQRRSQNKFLRRQRKPQRKLQSTLLREIQQFSQGTQNVAADTGAKWKLAHCTVHRTHLYPKSKQFLSSGVSMTVMQTKEKMIHENLRGIHENETDSYTVMQRNKNSTSGTIKETDDIDDIFALMGV</sequence>
<reference evidence="2" key="2">
    <citation type="submission" date="2025-09" db="UniProtKB">
        <authorList>
            <consortium name="Ensembl"/>
        </authorList>
    </citation>
    <scope>IDENTIFICATION</scope>
</reference>
<accession>A0A2K5P9B8</accession>
<dbReference type="GeneTree" id="ENSGT00390000007644"/>
<feature type="domain" description="Nucleolus and neural progenitor protein-like N-terminal" evidence="1">
    <location>
        <begin position="11"/>
        <end position="199"/>
    </location>
</feature>
<evidence type="ECO:0000313" key="2">
    <source>
        <dbReference type="Ensembl" id="ENSCCAP00000000234.1"/>
    </source>
</evidence>
<dbReference type="Ensembl" id="ENSCCAT00000001324.1">
    <property type="protein sequence ID" value="ENSCCAP00000000234.1"/>
    <property type="gene ID" value="ENSCCAG00000001192.1"/>
</dbReference>
<dbReference type="AlphaFoldDB" id="A0A2K5P9B8"/>
<gene>
    <name evidence="2" type="primary">NEPRO</name>
</gene>
<protein>
    <submittedName>
        <fullName evidence="2">Nucleolus and neural progenitor protein</fullName>
    </submittedName>
</protein>